<evidence type="ECO:0000256" key="1">
    <source>
        <dbReference type="SAM" id="Phobius"/>
    </source>
</evidence>
<evidence type="ECO:0000313" key="3">
    <source>
        <dbReference type="EMBL" id="OIU66337.1"/>
    </source>
</evidence>
<evidence type="ECO:0000313" key="4">
    <source>
        <dbReference type="Proteomes" id="UP000182062"/>
    </source>
</evidence>
<dbReference type="EMBL" id="MINN01000161">
    <property type="protein sequence ID" value="OIU66337.1"/>
    <property type="molecule type" value="Genomic_DNA"/>
</dbReference>
<feature type="domain" description="EfeO-type cupredoxin-like" evidence="2">
    <location>
        <begin position="161"/>
        <end position="258"/>
    </location>
</feature>
<evidence type="ECO:0000259" key="2">
    <source>
        <dbReference type="Pfam" id="PF13473"/>
    </source>
</evidence>
<dbReference type="SUPFAM" id="SSF49503">
    <property type="entry name" value="Cupredoxins"/>
    <property type="match status" value="1"/>
</dbReference>
<accession>A0A1J6WKG8</accession>
<name>A0A1J6WKG8_9BACI</name>
<feature type="transmembrane region" description="Helical" evidence="1">
    <location>
        <begin position="136"/>
        <end position="155"/>
    </location>
</feature>
<dbReference type="InterPro" id="IPR008972">
    <property type="entry name" value="Cupredoxin"/>
</dbReference>
<feature type="transmembrane region" description="Helical" evidence="1">
    <location>
        <begin position="59"/>
        <end position="78"/>
    </location>
</feature>
<dbReference type="AlphaFoldDB" id="A0A1J6WKG8"/>
<keyword evidence="1" id="KW-0812">Transmembrane</keyword>
<feature type="transmembrane region" description="Helical" evidence="1">
    <location>
        <begin position="98"/>
        <end position="124"/>
    </location>
</feature>
<organism evidence="3 4">
    <name type="scientific">Rossellomorea aquimaris</name>
    <dbReference type="NCBI Taxonomy" id="189382"/>
    <lineage>
        <taxon>Bacteria</taxon>
        <taxon>Bacillati</taxon>
        <taxon>Bacillota</taxon>
        <taxon>Bacilli</taxon>
        <taxon>Bacillales</taxon>
        <taxon>Bacillaceae</taxon>
        <taxon>Rossellomorea</taxon>
    </lineage>
</organism>
<protein>
    <recommendedName>
        <fullName evidence="2">EfeO-type cupredoxin-like domain-containing protein</fullName>
    </recommendedName>
</protein>
<keyword evidence="1" id="KW-0472">Membrane</keyword>
<feature type="transmembrane region" description="Helical" evidence="1">
    <location>
        <begin position="33"/>
        <end position="52"/>
    </location>
</feature>
<dbReference type="Gene3D" id="2.60.40.420">
    <property type="entry name" value="Cupredoxins - blue copper proteins"/>
    <property type="match status" value="1"/>
</dbReference>
<dbReference type="OrthoDB" id="2939873at2"/>
<feature type="transmembrane region" description="Helical" evidence="1">
    <location>
        <begin position="7"/>
        <end position="27"/>
    </location>
</feature>
<dbReference type="InterPro" id="IPR028096">
    <property type="entry name" value="EfeO_Cupredoxin"/>
</dbReference>
<keyword evidence="1" id="KW-1133">Transmembrane helix</keyword>
<dbReference type="Pfam" id="PF13473">
    <property type="entry name" value="Cupredoxin_1"/>
    <property type="match status" value="1"/>
</dbReference>
<proteinExistence type="predicted"/>
<reference evidence="3 4" key="1">
    <citation type="submission" date="2016-09" db="EMBL/GenBank/DDBJ databases">
        <title>Bacillus aquimaris SAMM genome sequence reveals colonization and biosurfactant production capacities.</title>
        <authorList>
            <person name="Waghmode S.R."/>
            <person name="Suryavanshi M.V."/>
        </authorList>
    </citation>
    <scope>NUCLEOTIDE SEQUENCE [LARGE SCALE GENOMIC DNA]</scope>
    <source>
        <strain evidence="3 4">SAMM</strain>
    </source>
</reference>
<comment type="caution">
    <text evidence="3">The sequence shown here is derived from an EMBL/GenBank/DDBJ whole genome shotgun (WGS) entry which is preliminary data.</text>
</comment>
<keyword evidence="4" id="KW-1185">Reference proteome</keyword>
<gene>
    <name evidence="3" type="ORF">BHE18_15950</name>
</gene>
<sequence length="260" mass="28478">MRNSYTKLAATLLFMQVVTILCSGFFILRHFPVIHAANGAIALLAAVILLVVKKRWTPVIGVIYGLIFTILTVPSLFISMFRHIDPEYNAMIEASNPFIGISFLSALIVFFVFLSSLAGLLLNLEKIPAPAAWFPVLKGAMVGAVLMGLVISLYLQLHWVSGINAETVGKLPTIVMKPDSVEPSEMELRAGETVVLHIINESENNCHILDFPELDASVHTERGRSGLIAITPEPGTYEYACKPHHGYVNENIKGVLTVLP</sequence>
<dbReference type="RefSeq" id="WP_071620617.1">
    <property type="nucleotide sequence ID" value="NZ_MINN01000161.1"/>
</dbReference>
<dbReference type="Proteomes" id="UP000182062">
    <property type="component" value="Unassembled WGS sequence"/>
</dbReference>